<dbReference type="InParanoid" id="F7VWJ9"/>
<evidence type="ECO:0000256" key="1">
    <source>
        <dbReference type="SAM" id="MobiDB-lite"/>
    </source>
</evidence>
<organism evidence="2 3">
    <name type="scientific">Sordaria macrospora (strain ATCC MYA-333 / DSM 997 / K(L3346) / K-hell)</name>
    <dbReference type="NCBI Taxonomy" id="771870"/>
    <lineage>
        <taxon>Eukaryota</taxon>
        <taxon>Fungi</taxon>
        <taxon>Dikarya</taxon>
        <taxon>Ascomycota</taxon>
        <taxon>Pezizomycotina</taxon>
        <taxon>Sordariomycetes</taxon>
        <taxon>Sordariomycetidae</taxon>
        <taxon>Sordariales</taxon>
        <taxon>Sordariaceae</taxon>
        <taxon>Sordaria</taxon>
    </lineage>
</organism>
<evidence type="ECO:0000313" key="3">
    <source>
        <dbReference type="Proteomes" id="UP000001881"/>
    </source>
</evidence>
<sequence length="105" mass="10456">MTSPTDTDTKPAPPGWAPSPAGRPVDCAARAEAEEVDVVELIGVLDGVVTSSSPSSTLSVGRTGIVAPGRPPSLTEFSVCTGGGGAATEEEEELEEDDVAGSACV</sequence>
<evidence type="ECO:0000313" key="2">
    <source>
        <dbReference type="EMBL" id="CCC09767.1"/>
    </source>
</evidence>
<feature type="region of interest" description="Disordered" evidence="1">
    <location>
        <begin position="1"/>
        <end position="24"/>
    </location>
</feature>
<dbReference type="Proteomes" id="UP000001881">
    <property type="component" value="Unassembled WGS sequence"/>
</dbReference>
<feature type="compositionally biased region" description="Low complexity" evidence="1">
    <location>
        <begin position="50"/>
        <end position="60"/>
    </location>
</feature>
<feature type="compositionally biased region" description="Acidic residues" evidence="1">
    <location>
        <begin position="88"/>
        <end position="99"/>
    </location>
</feature>
<name>F7VWJ9_SORMK</name>
<proteinExistence type="predicted"/>
<dbReference type="HOGENOM" id="CLU_2238281_0_0_1"/>
<keyword evidence="3" id="KW-1185">Reference proteome</keyword>
<comment type="caution">
    <text evidence="2">The sequence shown here is derived from an EMBL/GenBank/DDBJ whole genome shotgun (WGS) entry which is preliminary data.</text>
</comment>
<dbReference type="EMBL" id="CABT02000010">
    <property type="protein sequence ID" value="CCC09767.1"/>
    <property type="molecule type" value="Genomic_DNA"/>
</dbReference>
<protein>
    <submittedName>
        <fullName evidence="2">WGS project CABT00000000 data, contig 2.10</fullName>
    </submittedName>
</protein>
<feature type="region of interest" description="Disordered" evidence="1">
    <location>
        <begin position="76"/>
        <end position="105"/>
    </location>
</feature>
<reference evidence="2 3" key="1">
    <citation type="journal article" date="2010" name="PLoS Genet.">
        <title>De novo assembly of a 40 Mb eukaryotic genome from short sequence reads: Sordaria macrospora, a model organism for fungal morphogenesis.</title>
        <authorList>
            <person name="Nowrousian M."/>
            <person name="Stajich J."/>
            <person name="Chu M."/>
            <person name="Engh I."/>
            <person name="Espagne E."/>
            <person name="Halliday K."/>
            <person name="Kamerewerd J."/>
            <person name="Kempken F."/>
            <person name="Knab B."/>
            <person name="Kuo H.C."/>
            <person name="Osiewacz H.D."/>
            <person name="Poeggeler S."/>
            <person name="Read N."/>
            <person name="Seiler S."/>
            <person name="Smith K."/>
            <person name="Zickler D."/>
            <person name="Kueck U."/>
            <person name="Freitag M."/>
        </authorList>
    </citation>
    <scope>NUCLEOTIDE SEQUENCE [LARGE SCALE GENOMIC DNA]</scope>
    <source>
        <strain evidence="3">ATCC MYA-333 / DSM 997 / K(L3346) / K-hell</strain>
        <tissue evidence="2">Mycelium</tissue>
    </source>
</reference>
<dbReference type="AlphaFoldDB" id="F7VWJ9"/>
<accession>F7VWJ9</accession>
<feature type="region of interest" description="Disordered" evidence="1">
    <location>
        <begin position="50"/>
        <end position="69"/>
    </location>
</feature>
<gene>
    <name evidence="2" type="ORF">SMAC_03323</name>
</gene>
<dbReference type="VEuPathDB" id="FungiDB:SMAC_03323"/>